<feature type="transmembrane region" description="Helical" evidence="2">
    <location>
        <begin position="284"/>
        <end position="306"/>
    </location>
</feature>
<proteinExistence type="predicted"/>
<dbReference type="RefSeq" id="WP_017511247.1">
    <property type="nucleotide sequence ID" value="NZ_CP037900.1"/>
</dbReference>
<feature type="transmembrane region" description="Helical" evidence="2">
    <location>
        <begin position="318"/>
        <end position="336"/>
    </location>
</feature>
<dbReference type="Proteomes" id="UP000253772">
    <property type="component" value="Chromosome c1"/>
</dbReference>
<dbReference type="InterPro" id="IPR006976">
    <property type="entry name" value="VanZ-like"/>
</dbReference>
<feature type="transmembrane region" description="Helical" evidence="2">
    <location>
        <begin position="182"/>
        <end position="200"/>
    </location>
</feature>
<feature type="transmembrane region" description="Helical" evidence="2">
    <location>
        <begin position="383"/>
        <end position="401"/>
    </location>
</feature>
<organism evidence="4 5">
    <name type="scientific">Cupriavidus metallidurans</name>
    <dbReference type="NCBI Taxonomy" id="119219"/>
    <lineage>
        <taxon>Bacteria</taxon>
        <taxon>Pseudomonadati</taxon>
        <taxon>Pseudomonadota</taxon>
        <taxon>Betaproteobacteria</taxon>
        <taxon>Burkholderiales</taxon>
        <taxon>Burkholderiaceae</taxon>
        <taxon>Cupriavidus</taxon>
    </lineage>
</organism>
<feature type="compositionally biased region" description="Pro residues" evidence="1">
    <location>
        <begin position="1"/>
        <end position="18"/>
    </location>
</feature>
<evidence type="ECO:0000259" key="3">
    <source>
        <dbReference type="Pfam" id="PF04892"/>
    </source>
</evidence>
<feature type="domain" description="VanZ-like" evidence="3">
    <location>
        <begin position="58"/>
        <end position="162"/>
    </location>
</feature>
<dbReference type="Pfam" id="PF04892">
    <property type="entry name" value="VanZ"/>
    <property type="match status" value="1"/>
</dbReference>
<evidence type="ECO:0000313" key="4">
    <source>
        <dbReference type="EMBL" id="QBP08293.1"/>
    </source>
</evidence>
<evidence type="ECO:0000256" key="1">
    <source>
        <dbReference type="SAM" id="MobiDB-lite"/>
    </source>
</evidence>
<feature type="transmembrane region" description="Helical" evidence="2">
    <location>
        <begin position="83"/>
        <end position="105"/>
    </location>
</feature>
<evidence type="ECO:0000256" key="2">
    <source>
        <dbReference type="SAM" id="Phobius"/>
    </source>
</evidence>
<keyword evidence="2" id="KW-1133">Transmembrane helix</keyword>
<feature type="transmembrane region" description="Helical" evidence="2">
    <location>
        <begin position="255"/>
        <end position="277"/>
    </location>
</feature>
<evidence type="ECO:0000313" key="5">
    <source>
        <dbReference type="Proteomes" id="UP000253772"/>
    </source>
</evidence>
<dbReference type="EMBL" id="CP037900">
    <property type="protein sequence ID" value="QBP08293.1"/>
    <property type="molecule type" value="Genomic_DNA"/>
</dbReference>
<gene>
    <name evidence="4" type="ORF">DDF84_000345</name>
</gene>
<feature type="transmembrane region" description="Helical" evidence="2">
    <location>
        <begin position="149"/>
        <end position="170"/>
    </location>
</feature>
<dbReference type="OrthoDB" id="9780818at2"/>
<keyword evidence="2" id="KW-0812">Transmembrane</keyword>
<feature type="transmembrane region" description="Helical" evidence="2">
    <location>
        <begin position="117"/>
        <end position="137"/>
    </location>
</feature>
<dbReference type="AlphaFoldDB" id="A0A482IL37"/>
<keyword evidence="2" id="KW-0472">Membrane</keyword>
<name>A0A482IL37_9BURK</name>
<feature type="transmembrane region" description="Helical" evidence="2">
    <location>
        <begin position="343"/>
        <end position="363"/>
    </location>
</feature>
<feature type="transmembrane region" description="Helical" evidence="2">
    <location>
        <begin position="45"/>
        <end position="63"/>
    </location>
</feature>
<protein>
    <submittedName>
        <fullName evidence="4">Teicoplanin resistance protein VanZ</fullName>
    </submittedName>
</protein>
<sequence length="440" mass="48902">MAQATPPPSPHSPAPPEPQRSQPEDTRQSELDVALLPRHSPVARVGLLCFTLLVVYASLYPFTGWVNNGVSAFAFLTAPKPRYITEFDLLTNVLGYCPFGALVVLSLHPRVSGARATLIALVAGALLSGSMEALQTWLPTRISSNIDLITNALGSLLGAAVVAPFTSALVDRGTLTRLRYAWFEPYASFAIILILLWPFAQIFPQEHLFGMGGIVREWLTDPDSWPMELVQAYFPSLIAWQDNIGLRPDDMQGQLMLETMVTASSWIGTGLFASIAMRRTAPMLRILAGLLTAALIIKAAVAELQFPDDNAFNWLSEGGRFALLTSSLVLVLLLRLPRWLRAILATLALATLIVLTNVLPSNPYAWISEQGWRMGRFIHFNSLAQWLGWLWPLLAFFYIIWRFEQASVRRRLVRRARRRATERAVAAATEAQQESKRPQS</sequence>
<reference evidence="4 5" key="1">
    <citation type="submission" date="2019-03" db="EMBL/GenBank/DDBJ databases">
        <title>Comparative insights into the high quality Complete genome sequence of highly metal resistant Cupriavidus metallidurans strain BS1 isolated from a gold-copper mine.</title>
        <authorList>
            <person name="Mazhar H.S."/>
            <person name="Rensing C."/>
        </authorList>
    </citation>
    <scope>NUCLEOTIDE SEQUENCE [LARGE SCALE GENOMIC DNA]</scope>
    <source>
        <strain evidence="4 5">BS1</strain>
    </source>
</reference>
<accession>A0A482IL37</accession>
<feature type="region of interest" description="Disordered" evidence="1">
    <location>
        <begin position="1"/>
        <end position="30"/>
    </location>
</feature>